<sequence>MNMTNLTVAFYIRGETPRTINKQYLTLQQFCYDYQVAHEDVIILKDIVKSDAPRPSLEPVLSGSTKIDVLVVQSYHILHIDHDQFQKISEQLSKHDVSLLILNEQKTGEAI</sequence>
<evidence type="ECO:0000313" key="1">
    <source>
        <dbReference type="EMBL" id="EFU43857.1"/>
    </source>
</evidence>
<dbReference type="Proteomes" id="UP000003094">
    <property type="component" value="Unassembled WGS sequence"/>
</dbReference>
<dbReference type="GO" id="GO:0003677">
    <property type="term" value="F:DNA binding"/>
    <property type="evidence" value="ECO:0007669"/>
    <property type="project" value="InterPro"/>
</dbReference>
<keyword evidence="2" id="KW-1185">Reference proteome</keyword>
<dbReference type="KEGG" id="pvo:PVOR_01560"/>
<dbReference type="GO" id="GO:0000150">
    <property type="term" value="F:DNA strand exchange activity"/>
    <property type="evidence" value="ECO:0007669"/>
    <property type="project" value="InterPro"/>
</dbReference>
<gene>
    <name evidence="1" type="ORF">PVOR_01560</name>
</gene>
<dbReference type="SUPFAM" id="SSF53041">
    <property type="entry name" value="Resolvase-like"/>
    <property type="match status" value="1"/>
</dbReference>
<protein>
    <recommendedName>
        <fullName evidence="3">Resolvase/invertase-type recombinase catalytic domain-containing protein</fullName>
    </recommendedName>
</protein>
<name>A0A2R9T2P9_9BACL</name>
<reference evidence="1 2" key="1">
    <citation type="journal article" date="2010" name="BMC Genomics">
        <title>Genome sequence of the pattern forming Paenibacillus vortex bacterium reveals potential for thriving in complex environments.</title>
        <authorList>
            <person name="Sirota-Madi A."/>
            <person name="Olender T."/>
            <person name="Helman Y."/>
            <person name="Ingham C."/>
            <person name="Brainis I."/>
            <person name="Roth D."/>
            <person name="Hagi E."/>
            <person name="Brodsky L."/>
            <person name="Leshkowitz D."/>
            <person name="Galatenko V."/>
            <person name="Nikolaev V."/>
            <person name="Mugasimangalam R.C."/>
            <person name="Bransburg-Zabary S."/>
            <person name="Gutnick D.L."/>
            <person name="Lancet D."/>
            <person name="Ben-Jacob E."/>
        </authorList>
    </citation>
    <scope>NUCLEOTIDE SEQUENCE [LARGE SCALE GENOMIC DNA]</scope>
    <source>
        <strain evidence="1 2">V453</strain>
    </source>
</reference>
<accession>A0A2R9T2P9</accession>
<dbReference type="InterPro" id="IPR036162">
    <property type="entry name" value="Resolvase-like_N_sf"/>
</dbReference>
<proteinExistence type="predicted"/>
<comment type="caution">
    <text evidence="1">The sequence shown here is derived from an EMBL/GenBank/DDBJ whole genome shotgun (WGS) entry which is preliminary data.</text>
</comment>
<dbReference type="RefSeq" id="WP_006207276.1">
    <property type="nucleotide sequence ID" value="NZ_ADHJ01000001.1"/>
</dbReference>
<dbReference type="AlphaFoldDB" id="A0A2R9T2P9"/>
<evidence type="ECO:0000313" key="2">
    <source>
        <dbReference type="Proteomes" id="UP000003094"/>
    </source>
</evidence>
<organism evidence="1 2">
    <name type="scientific">Paenibacillus vortex V453</name>
    <dbReference type="NCBI Taxonomy" id="715225"/>
    <lineage>
        <taxon>Bacteria</taxon>
        <taxon>Bacillati</taxon>
        <taxon>Bacillota</taxon>
        <taxon>Bacilli</taxon>
        <taxon>Bacillales</taxon>
        <taxon>Paenibacillaceae</taxon>
        <taxon>Paenibacillus</taxon>
    </lineage>
</organism>
<evidence type="ECO:0008006" key="3">
    <source>
        <dbReference type="Google" id="ProtNLM"/>
    </source>
</evidence>
<dbReference type="EMBL" id="ADHJ01000001">
    <property type="protein sequence ID" value="EFU43857.1"/>
    <property type="molecule type" value="Genomic_DNA"/>
</dbReference>